<dbReference type="PROSITE" id="PS50943">
    <property type="entry name" value="HTH_CROC1"/>
    <property type="match status" value="1"/>
</dbReference>
<dbReference type="CDD" id="cd00093">
    <property type="entry name" value="HTH_XRE"/>
    <property type="match status" value="1"/>
</dbReference>
<evidence type="ECO:0000313" key="3">
    <source>
        <dbReference type="Proteomes" id="UP000560131"/>
    </source>
</evidence>
<dbReference type="SUPFAM" id="SSF47413">
    <property type="entry name" value="lambda repressor-like DNA-binding domains"/>
    <property type="match status" value="1"/>
</dbReference>
<sequence length="83" mass="9318">MQKSLRTPRQMLLQSLLVEARKAERLTQAELAGLLNKPQSFVAKYESGERRIDVIEFVDISAALRIATGDILAKIKPEIGPRE</sequence>
<accession>A0ABR6N1J8</accession>
<dbReference type="InterPro" id="IPR010982">
    <property type="entry name" value="Lambda_DNA-bd_dom_sf"/>
</dbReference>
<dbReference type="EMBL" id="JACIJN010000002">
    <property type="protein sequence ID" value="MBB5724672.1"/>
    <property type="molecule type" value="Genomic_DNA"/>
</dbReference>
<dbReference type="Pfam" id="PF01381">
    <property type="entry name" value="HTH_3"/>
    <property type="match status" value="1"/>
</dbReference>
<dbReference type="SMART" id="SM00530">
    <property type="entry name" value="HTH_XRE"/>
    <property type="match status" value="1"/>
</dbReference>
<evidence type="ECO:0000259" key="1">
    <source>
        <dbReference type="PROSITE" id="PS50943"/>
    </source>
</evidence>
<keyword evidence="3" id="KW-1185">Reference proteome</keyword>
<gene>
    <name evidence="2" type="ORF">FHS97_000580</name>
</gene>
<organism evidence="2 3">
    <name type="scientific">Sphingomonas endophytica</name>
    <dbReference type="NCBI Taxonomy" id="869719"/>
    <lineage>
        <taxon>Bacteria</taxon>
        <taxon>Pseudomonadati</taxon>
        <taxon>Pseudomonadota</taxon>
        <taxon>Alphaproteobacteria</taxon>
        <taxon>Sphingomonadales</taxon>
        <taxon>Sphingomonadaceae</taxon>
        <taxon>Sphingomonas</taxon>
    </lineage>
</organism>
<dbReference type="Gene3D" id="1.10.260.40">
    <property type="entry name" value="lambda repressor-like DNA-binding domains"/>
    <property type="match status" value="1"/>
</dbReference>
<reference evidence="2 3" key="1">
    <citation type="submission" date="2020-08" db="EMBL/GenBank/DDBJ databases">
        <title>Genomic Encyclopedia of Type Strains, Phase IV (KMG-IV): sequencing the most valuable type-strain genomes for metagenomic binning, comparative biology and taxonomic classification.</title>
        <authorList>
            <person name="Goeker M."/>
        </authorList>
    </citation>
    <scope>NUCLEOTIDE SEQUENCE [LARGE SCALE GENOMIC DNA]</scope>
    <source>
        <strain evidence="2 3">DSM 101535</strain>
    </source>
</reference>
<feature type="domain" description="HTH cro/C1-type" evidence="1">
    <location>
        <begin position="17"/>
        <end position="71"/>
    </location>
</feature>
<dbReference type="InterPro" id="IPR001387">
    <property type="entry name" value="Cro/C1-type_HTH"/>
</dbReference>
<proteinExistence type="predicted"/>
<evidence type="ECO:0000313" key="2">
    <source>
        <dbReference type="EMBL" id="MBB5724672.1"/>
    </source>
</evidence>
<dbReference type="RefSeq" id="WP_184033100.1">
    <property type="nucleotide sequence ID" value="NZ_BAABAR010000007.1"/>
</dbReference>
<name>A0ABR6N1J8_9SPHN</name>
<protein>
    <submittedName>
        <fullName evidence="2">Transcriptional regulator with XRE-family HTH domain</fullName>
    </submittedName>
</protein>
<comment type="caution">
    <text evidence="2">The sequence shown here is derived from an EMBL/GenBank/DDBJ whole genome shotgun (WGS) entry which is preliminary data.</text>
</comment>
<dbReference type="Proteomes" id="UP000560131">
    <property type="component" value="Unassembled WGS sequence"/>
</dbReference>